<reference evidence="8 9" key="1">
    <citation type="submission" date="2018-05" db="EMBL/GenBank/DDBJ databases">
        <title>Draft genome of Methanospirillum lacunae Ki8-1.</title>
        <authorList>
            <person name="Dueholm M.S."/>
            <person name="Nielsen P.H."/>
            <person name="Bakmann L.F."/>
            <person name="Otzen D.E."/>
        </authorList>
    </citation>
    <scope>NUCLEOTIDE SEQUENCE [LARGE SCALE GENOMIC DNA]</scope>
    <source>
        <strain evidence="8 9">Ki8-1</strain>
    </source>
</reference>
<dbReference type="Pfam" id="PF02608">
    <property type="entry name" value="Bmp"/>
    <property type="match status" value="1"/>
</dbReference>
<dbReference type="InterPro" id="IPR050957">
    <property type="entry name" value="BMP_lipoprotein"/>
</dbReference>
<evidence type="ECO:0000259" key="7">
    <source>
        <dbReference type="Pfam" id="PF02608"/>
    </source>
</evidence>
<organism evidence="8 9">
    <name type="scientific">Methanospirillum lacunae</name>
    <dbReference type="NCBI Taxonomy" id="668570"/>
    <lineage>
        <taxon>Archaea</taxon>
        <taxon>Methanobacteriati</taxon>
        <taxon>Methanobacteriota</taxon>
        <taxon>Stenosarchaea group</taxon>
        <taxon>Methanomicrobia</taxon>
        <taxon>Methanomicrobiales</taxon>
        <taxon>Methanospirillaceae</taxon>
        <taxon>Methanospirillum</taxon>
    </lineage>
</organism>
<accession>A0A2V2NA33</accession>
<comment type="caution">
    <text evidence="8">The sequence shown here is derived from an EMBL/GenBank/DDBJ whole genome shotgun (WGS) entry which is preliminary data.</text>
</comment>
<evidence type="ECO:0000256" key="3">
    <source>
        <dbReference type="ARBA" id="ARBA00022475"/>
    </source>
</evidence>
<comment type="similarity">
    <text evidence="2">Belongs to the BMP lipoprotein family.</text>
</comment>
<feature type="domain" description="ABC transporter substrate-binding protein PnrA-like" evidence="7">
    <location>
        <begin position="30"/>
        <end position="282"/>
    </location>
</feature>
<dbReference type="Gene3D" id="3.40.50.2300">
    <property type="match status" value="2"/>
</dbReference>
<keyword evidence="3" id="KW-1003">Cell membrane</keyword>
<name>A0A2V2NA33_9EURY</name>
<keyword evidence="4" id="KW-0732">Signal</keyword>
<dbReference type="PANTHER" id="PTHR34296:SF2">
    <property type="entry name" value="ABC TRANSPORTER GUANOSINE-BINDING PROTEIN NUPN"/>
    <property type="match status" value="1"/>
</dbReference>
<dbReference type="PANTHER" id="PTHR34296">
    <property type="entry name" value="TRANSCRIPTIONAL ACTIVATOR PROTEIN MED"/>
    <property type="match status" value="1"/>
</dbReference>
<gene>
    <name evidence="8" type="ORF">DK846_09035</name>
</gene>
<dbReference type="GeneID" id="97548009"/>
<keyword evidence="5" id="KW-0472">Membrane</keyword>
<evidence type="ECO:0000256" key="1">
    <source>
        <dbReference type="ARBA" id="ARBA00004193"/>
    </source>
</evidence>
<dbReference type="RefSeq" id="WP_109968612.1">
    <property type="nucleotide sequence ID" value="NZ_CP176093.1"/>
</dbReference>
<keyword evidence="9" id="KW-1185">Reference proteome</keyword>
<evidence type="ECO:0000256" key="5">
    <source>
        <dbReference type="ARBA" id="ARBA00023136"/>
    </source>
</evidence>
<dbReference type="OrthoDB" id="26626at2157"/>
<evidence type="ECO:0000313" key="8">
    <source>
        <dbReference type="EMBL" id="PWR72123.1"/>
    </source>
</evidence>
<evidence type="ECO:0000256" key="2">
    <source>
        <dbReference type="ARBA" id="ARBA00008610"/>
    </source>
</evidence>
<dbReference type="AlphaFoldDB" id="A0A2V2NA33"/>
<evidence type="ECO:0000256" key="4">
    <source>
        <dbReference type="ARBA" id="ARBA00022729"/>
    </source>
</evidence>
<dbReference type="EMBL" id="QGMY01000007">
    <property type="protein sequence ID" value="PWR72123.1"/>
    <property type="molecule type" value="Genomic_DNA"/>
</dbReference>
<dbReference type="Proteomes" id="UP000245657">
    <property type="component" value="Unassembled WGS sequence"/>
</dbReference>
<dbReference type="SUPFAM" id="SSF53822">
    <property type="entry name" value="Periplasmic binding protein-like I"/>
    <property type="match status" value="1"/>
</dbReference>
<dbReference type="CDD" id="cd06354">
    <property type="entry name" value="PBP1_PrnA-like"/>
    <property type="match status" value="1"/>
</dbReference>
<comment type="subcellular location">
    <subcellularLocation>
        <location evidence="1">Cell membrane</location>
        <topology evidence="1">Lipid-anchor</topology>
    </subcellularLocation>
</comment>
<evidence type="ECO:0000313" key="9">
    <source>
        <dbReference type="Proteomes" id="UP000245657"/>
    </source>
</evidence>
<dbReference type="GO" id="GO:0005886">
    <property type="term" value="C:plasma membrane"/>
    <property type="evidence" value="ECO:0007669"/>
    <property type="project" value="UniProtKB-SubCell"/>
</dbReference>
<proteinExistence type="inferred from homology"/>
<dbReference type="InterPro" id="IPR003760">
    <property type="entry name" value="PnrA-like"/>
</dbReference>
<keyword evidence="6" id="KW-0449">Lipoprotein</keyword>
<evidence type="ECO:0000256" key="6">
    <source>
        <dbReference type="ARBA" id="ARBA00023288"/>
    </source>
</evidence>
<protein>
    <recommendedName>
        <fullName evidence="7">ABC transporter substrate-binding protein PnrA-like domain-containing protein</fullName>
    </recommendedName>
</protein>
<dbReference type="InterPro" id="IPR028082">
    <property type="entry name" value="Peripla_BP_I"/>
</dbReference>
<sequence>MKLESLIILLCLFTAFICIPVVGESNTKPLVDVIYSGGKGDHSFIDSVYRGLTKALEKYSFTTQEYSIMNASVDPVPQLNGPEGEPPAMVLLVGNPLSGMAQGIADSYPTLPVVALDSDPLQGNNTKTVIFPMYGSSYLAGIIAANETRTGKVAVIAGRDNAPMNEFIQGFSNGAAQSGKDVSVATAYVADDNSGYWSPDKAKEIARNLSANGTDVIFTVAGGSGIGVIEHAKNTSGLKVIGVDSDQSVLGPDVVVASVLKNLDQIVYNEISSVIEGNFTPGVEMSGPEDNGSGIVFNPNFGNLSSLIRDRVKEAAQAEDRYRS</sequence>